<evidence type="ECO:0000313" key="3">
    <source>
        <dbReference type="Proteomes" id="UP000724874"/>
    </source>
</evidence>
<reference evidence="2" key="1">
    <citation type="submission" date="2020-11" db="EMBL/GenBank/DDBJ databases">
        <authorList>
            <consortium name="DOE Joint Genome Institute"/>
            <person name="Ahrendt S."/>
            <person name="Riley R."/>
            <person name="Andreopoulos W."/>
            <person name="LaButti K."/>
            <person name="Pangilinan J."/>
            <person name="Ruiz-duenas F.J."/>
            <person name="Barrasa J.M."/>
            <person name="Sanchez-Garcia M."/>
            <person name="Camarero S."/>
            <person name="Miyauchi S."/>
            <person name="Serrano A."/>
            <person name="Linde D."/>
            <person name="Babiker R."/>
            <person name="Drula E."/>
            <person name="Ayuso-Fernandez I."/>
            <person name="Pacheco R."/>
            <person name="Padilla G."/>
            <person name="Ferreira P."/>
            <person name="Barriuso J."/>
            <person name="Kellner H."/>
            <person name="Castanera R."/>
            <person name="Alfaro M."/>
            <person name="Ramirez L."/>
            <person name="Pisabarro A.G."/>
            <person name="Kuo A."/>
            <person name="Tritt A."/>
            <person name="Lipzen A."/>
            <person name="He G."/>
            <person name="Yan M."/>
            <person name="Ng V."/>
            <person name="Cullen D."/>
            <person name="Martin F."/>
            <person name="Rosso M.-N."/>
            <person name="Henrissat B."/>
            <person name="Hibbett D."/>
            <person name="Martinez A.T."/>
            <person name="Grigoriev I.V."/>
        </authorList>
    </citation>
    <scope>NUCLEOTIDE SEQUENCE</scope>
    <source>
        <strain evidence="2">AH 44721</strain>
    </source>
</reference>
<evidence type="ECO:0000256" key="1">
    <source>
        <dbReference type="SAM" id="SignalP"/>
    </source>
</evidence>
<dbReference type="EMBL" id="JADNYJ010000073">
    <property type="protein sequence ID" value="KAF8891131.1"/>
    <property type="molecule type" value="Genomic_DNA"/>
</dbReference>
<protein>
    <submittedName>
        <fullName evidence="2">Uncharacterized protein</fullName>
    </submittedName>
</protein>
<comment type="caution">
    <text evidence="2">The sequence shown here is derived from an EMBL/GenBank/DDBJ whole genome shotgun (WGS) entry which is preliminary data.</text>
</comment>
<dbReference type="AlphaFoldDB" id="A0A9P5TK87"/>
<keyword evidence="1" id="KW-0732">Signal</keyword>
<evidence type="ECO:0000313" key="2">
    <source>
        <dbReference type="EMBL" id="KAF8891131.1"/>
    </source>
</evidence>
<name>A0A9P5TK87_GYMJU</name>
<feature type="signal peptide" evidence="1">
    <location>
        <begin position="1"/>
        <end position="27"/>
    </location>
</feature>
<gene>
    <name evidence="2" type="ORF">CPB84DRAFT_1386435</name>
</gene>
<sequence>MQFWTWLRKPNWLTTLALVLIIDIQTGLQTEAVEIATDCGVLWPCDPRRKPDFPFEGKLRRLRRRLFPAKYSSGYSGQALEHTTHEVHELISFLYRHCLQTSSSSCYISMSYSLSDWKCHEIIYK</sequence>
<keyword evidence="3" id="KW-1185">Reference proteome</keyword>
<accession>A0A9P5TK87</accession>
<organism evidence="2 3">
    <name type="scientific">Gymnopilus junonius</name>
    <name type="common">Spectacular rustgill mushroom</name>
    <name type="synonym">Gymnopilus spectabilis subsp. junonius</name>
    <dbReference type="NCBI Taxonomy" id="109634"/>
    <lineage>
        <taxon>Eukaryota</taxon>
        <taxon>Fungi</taxon>
        <taxon>Dikarya</taxon>
        <taxon>Basidiomycota</taxon>
        <taxon>Agaricomycotina</taxon>
        <taxon>Agaricomycetes</taxon>
        <taxon>Agaricomycetidae</taxon>
        <taxon>Agaricales</taxon>
        <taxon>Agaricineae</taxon>
        <taxon>Hymenogastraceae</taxon>
        <taxon>Gymnopilus</taxon>
    </lineage>
</organism>
<dbReference type="Proteomes" id="UP000724874">
    <property type="component" value="Unassembled WGS sequence"/>
</dbReference>
<feature type="chain" id="PRO_5040112052" evidence="1">
    <location>
        <begin position="28"/>
        <end position="125"/>
    </location>
</feature>
<proteinExistence type="predicted"/>